<dbReference type="AlphaFoldDB" id="A0AAN9ATW5"/>
<proteinExistence type="predicted"/>
<protein>
    <recommendedName>
        <fullName evidence="3">PLAT domain-containing protein</fullName>
    </recommendedName>
</protein>
<evidence type="ECO:0000256" key="1">
    <source>
        <dbReference type="PROSITE-ProRule" id="PRU00152"/>
    </source>
</evidence>
<dbReference type="Pfam" id="PF01477">
    <property type="entry name" value="PLAT"/>
    <property type="match status" value="1"/>
</dbReference>
<dbReference type="InterPro" id="IPR036392">
    <property type="entry name" value="PLAT/LH2_dom_sf"/>
</dbReference>
<evidence type="ECO:0000313" key="4">
    <source>
        <dbReference type="EMBL" id="KAK7093225.1"/>
    </source>
</evidence>
<keyword evidence="2" id="KW-0732">Signal</keyword>
<dbReference type="InterPro" id="IPR001024">
    <property type="entry name" value="PLAT/LH2_dom"/>
</dbReference>
<dbReference type="PROSITE" id="PS50095">
    <property type="entry name" value="PLAT"/>
    <property type="match status" value="1"/>
</dbReference>
<reference evidence="4 5" key="1">
    <citation type="submission" date="2024-02" db="EMBL/GenBank/DDBJ databases">
        <title>Chromosome-scale genome assembly of the rough periwinkle Littorina saxatilis.</title>
        <authorList>
            <person name="De Jode A."/>
            <person name="Faria R."/>
            <person name="Formenti G."/>
            <person name="Sims Y."/>
            <person name="Smith T.P."/>
            <person name="Tracey A."/>
            <person name="Wood J.M.D."/>
            <person name="Zagrodzka Z.B."/>
            <person name="Johannesson K."/>
            <person name="Butlin R.K."/>
            <person name="Leder E.H."/>
        </authorList>
    </citation>
    <scope>NUCLEOTIDE SEQUENCE [LARGE SCALE GENOMIC DNA]</scope>
    <source>
        <strain evidence="4">Snail1</strain>
        <tissue evidence="4">Muscle</tissue>
    </source>
</reference>
<dbReference type="SUPFAM" id="SSF49723">
    <property type="entry name" value="Lipase/lipooxygenase domain (PLAT/LH2 domain)"/>
    <property type="match status" value="1"/>
</dbReference>
<comment type="caution">
    <text evidence="4">The sequence shown here is derived from an EMBL/GenBank/DDBJ whole genome shotgun (WGS) entry which is preliminary data.</text>
</comment>
<keyword evidence="5" id="KW-1185">Reference proteome</keyword>
<accession>A0AAN9ATW5</accession>
<organism evidence="4 5">
    <name type="scientific">Littorina saxatilis</name>
    <dbReference type="NCBI Taxonomy" id="31220"/>
    <lineage>
        <taxon>Eukaryota</taxon>
        <taxon>Metazoa</taxon>
        <taxon>Spiralia</taxon>
        <taxon>Lophotrochozoa</taxon>
        <taxon>Mollusca</taxon>
        <taxon>Gastropoda</taxon>
        <taxon>Caenogastropoda</taxon>
        <taxon>Littorinimorpha</taxon>
        <taxon>Littorinoidea</taxon>
        <taxon>Littorinidae</taxon>
        <taxon>Littorina</taxon>
    </lineage>
</organism>
<dbReference type="Gene3D" id="2.60.60.20">
    <property type="entry name" value="PLAT/LH2 domain"/>
    <property type="match status" value="1"/>
</dbReference>
<evidence type="ECO:0000256" key="2">
    <source>
        <dbReference type="SAM" id="SignalP"/>
    </source>
</evidence>
<dbReference type="EMBL" id="JBAMIC010000019">
    <property type="protein sequence ID" value="KAK7093225.1"/>
    <property type="molecule type" value="Genomic_DNA"/>
</dbReference>
<dbReference type="Proteomes" id="UP001374579">
    <property type="component" value="Unassembled WGS sequence"/>
</dbReference>
<evidence type="ECO:0000259" key="3">
    <source>
        <dbReference type="PROSITE" id="PS50095"/>
    </source>
</evidence>
<name>A0AAN9ATW5_9CAEN</name>
<feature type="signal peptide" evidence="2">
    <location>
        <begin position="1"/>
        <end position="26"/>
    </location>
</feature>
<feature type="chain" id="PRO_5042974750" description="PLAT domain-containing protein" evidence="2">
    <location>
        <begin position="27"/>
        <end position="170"/>
    </location>
</feature>
<gene>
    <name evidence="4" type="ORF">V1264_007015</name>
</gene>
<sequence>MTVKAKAAVMMVAVTMMMIFMTTTNASEGRSLRHRQKRIMCSGGKTVPVRICVQTADGNWLHDRGTDSGVHVSLSGASCRTSSQELESPADDFEQGDYDCFSYNTQNVGTVLGITVQLLPYHDRWLLDSMVLRYNNVRTCLRFTQRVWFTDHISRKITDPKNVNCSDYRL</sequence>
<evidence type="ECO:0000313" key="5">
    <source>
        <dbReference type="Proteomes" id="UP001374579"/>
    </source>
</evidence>
<feature type="domain" description="PLAT" evidence="3">
    <location>
        <begin position="47"/>
        <end position="163"/>
    </location>
</feature>
<comment type="caution">
    <text evidence="1">Lacks conserved residue(s) required for the propagation of feature annotation.</text>
</comment>